<dbReference type="Pfam" id="PF00583">
    <property type="entry name" value="Acetyltransf_1"/>
    <property type="match status" value="1"/>
</dbReference>
<evidence type="ECO:0000259" key="3">
    <source>
        <dbReference type="PROSITE" id="PS51186"/>
    </source>
</evidence>
<dbReference type="InterPro" id="IPR000182">
    <property type="entry name" value="GNAT_dom"/>
</dbReference>
<feature type="domain" description="N-acetyltransferase" evidence="3">
    <location>
        <begin position="4"/>
        <end position="147"/>
    </location>
</feature>
<dbReference type="RefSeq" id="WP_226538857.1">
    <property type="nucleotide sequence ID" value="NZ_CP129013.1"/>
</dbReference>
<dbReference type="InterPro" id="IPR016181">
    <property type="entry name" value="Acyl_CoA_acyltransferase"/>
</dbReference>
<dbReference type="PROSITE" id="PS51186">
    <property type="entry name" value="GNAT"/>
    <property type="match status" value="1"/>
</dbReference>
<dbReference type="Proteomes" id="UP001197974">
    <property type="component" value="Chromosome"/>
</dbReference>
<name>A0ABY9JUG4_9BACI</name>
<dbReference type="PANTHER" id="PTHR43420:SF41">
    <property type="entry name" value="IAA ACETYLTRANSFERASE"/>
    <property type="match status" value="1"/>
</dbReference>
<gene>
    <name evidence="4" type="ORF">LC087_02120</name>
</gene>
<dbReference type="PANTHER" id="PTHR43420">
    <property type="entry name" value="ACETYLTRANSFERASE"/>
    <property type="match status" value="1"/>
</dbReference>
<sequence>MIIFNIKEANQTDIEFIFNSPDNTLAEEPLLPTNIDKMIKLNQFILQNGGYYLIAKGNNQIYGWILLGENMDYYIEKETIGYIFDLYVLPPKRKTGIGTKLLKAGINSLKEKGYNEIRLNVFVNNPAKYLYKKMGFSERQTLMSLKI</sequence>
<keyword evidence="2" id="KW-0012">Acyltransferase</keyword>
<reference evidence="4 5" key="1">
    <citation type="submission" date="2023-06" db="EMBL/GenBank/DDBJ databases">
        <title>Five Gram-positive bacteria isolated from mangrove sediments in Shenzhen, Guangdong, China.</title>
        <authorList>
            <person name="Yu S."/>
            <person name="Zheng W."/>
            <person name="Huang Y."/>
        </authorList>
    </citation>
    <scope>NUCLEOTIDE SEQUENCE [LARGE SCALE GENOMIC DNA]</scope>
    <source>
        <strain evidence="4 5">SaN35-3</strain>
    </source>
</reference>
<keyword evidence="5" id="KW-1185">Reference proteome</keyword>
<dbReference type="Gene3D" id="3.40.630.30">
    <property type="match status" value="1"/>
</dbReference>
<dbReference type="CDD" id="cd04301">
    <property type="entry name" value="NAT_SF"/>
    <property type="match status" value="1"/>
</dbReference>
<evidence type="ECO:0000313" key="5">
    <source>
        <dbReference type="Proteomes" id="UP001197974"/>
    </source>
</evidence>
<organism evidence="4 5">
    <name type="scientific">Bacillus carboniphilus</name>
    <dbReference type="NCBI Taxonomy" id="86663"/>
    <lineage>
        <taxon>Bacteria</taxon>
        <taxon>Bacillati</taxon>
        <taxon>Bacillota</taxon>
        <taxon>Bacilli</taxon>
        <taxon>Bacillales</taxon>
        <taxon>Bacillaceae</taxon>
        <taxon>Bacillus</taxon>
    </lineage>
</organism>
<dbReference type="EMBL" id="CP129013">
    <property type="protein sequence ID" value="WLR43039.1"/>
    <property type="molecule type" value="Genomic_DNA"/>
</dbReference>
<evidence type="ECO:0000256" key="2">
    <source>
        <dbReference type="ARBA" id="ARBA00023315"/>
    </source>
</evidence>
<dbReference type="InterPro" id="IPR050680">
    <property type="entry name" value="YpeA/RimI_acetyltransf"/>
</dbReference>
<keyword evidence="1" id="KW-0808">Transferase</keyword>
<evidence type="ECO:0000313" key="4">
    <source>
        <dbReference type="EMBL" id="WLR43039.1"/>
    </source>
</evidence>
<dbReference type="SUPFAM" id="SSF55729">
    <property type="entry name" value="Acyl-CoA N-acyltransferases (Nat)"/>
    <property type="match status" value="1"/>
</dbReference>
<protein>
    <submittedName>
        <fullName evidence="4">GNAT family N-acetyltransferase</fullName>
    </submittedName>
</protein>
<evidence type="ECO:0000256" key="1">
    <source>
        <dbReference type="ARBA" id="ARBA00022679"/>
    </source>
</evidence>
<accession>A0ABY9JUG4</accession>
<proteinExistence type="predicted"/>